<dbReference type="Gene3D" id="3.40.50.1820">
    <property type="entry name" value="alpha/beta hydrolase"/>
    <property type="match status" value="1"/>
</dbReference>
<dbReference type="InterPro" id="IPR029058">
    <property type="entry name" value="AB_hydrolase_fold"/>
</dbReference>
<protein>
    <submittedName>
        <fullName evidence="2">Alpha/beta hydrolase</fullName>
    </submittedName>
</protein>
<accession>A0A4S8P4E9</accession>
<feature type="domain" description="AB hydrolase-1" evidence="1">
    <location>
        <begin position="88"/>
        <end position="287"/>
    </location>
</feature>
<evidence type="ECO:0000259" key="1">
    <source>
        <dbReference type="Pfam" id="PF12697"/>
    </source>
</evidence>
<keyword evidence="2" id="KW-0378">Hydrolase</keyword>
<sequence>MPSLSLQVTRLFMRGLERVAPTLSGRVAFALFCRTPSRKPKGVKAVRAFAAGRRALASARRVQLPIASGTVGLHVLEANPEGAAPPRVLIVHGWGSRAEYLAELALNLNAAGAEVVILDLPGHGASSGRRLDLHVATEAIVAADRHFGGFDGVVGHSFGGASVMMALGGVFNGVARLRTRRVVVIGSPSNLNDVIVGFAKVVGVGERSLASMGERVFKLVGKRLEDLDAVTVAQQEQTPLLVVHAEDDKEVSPQHAHRYAGASPHVRHLWANGHGHRRIVSAAEVIEAVKTFLLTPEWSSNSAAGGRL</sequence>
<dbReference type="Proteomes" id="UP000308828">
    <property type="component" value="Unassembled WGS sequence"/>
</dbReference>
<proteinExistence type="predicted"/>
<gene>
    <name evidence="2" type="ORF">FAA97_01640</name>
</gene>
<organism evidence="2 3">
    <name type="scientific">Peteryoungia ipomoeae</name>
    <dbReference type="NCBI Taxonomy" id="1210932"/>
    <lineage>
        <taxon>Bacteria</taxon>
        <taxon>Pseudomonadati</taxon>
        <taxon>Pseudomonadota</taxon>
        <taxon>Alphaproteobacteria</taxon>
        <taxon>Hyphomicrobiales</taxon>
        <taxon>Rhizobiaceae</taxon>
        <taxon>Peteryoungia</taxon>
    </lineage>
</organism>
<evidence type="ECO:0000313" key="2">
    <source>
        <dbReference type="EMBL" id="THV24940.1"/>
    </source>
</evidence>
<name>A0A4S8P4E9_9HYPH</name>
<dbReference type="GO" id="GO:0016787">
    <property type="term" value="F:hydrolase activity"/>
    <property type="evidence" value="ECO:0007669"/>
    <property type="project" value="UniProtKB-KW"/>
</dbReference>
<keyword evidence="3" id="KW-1185">Reference proteome</keyword>
<dbReference type="Pfam" id="PF12697">
    <property type="entry name" value="Abhydrolase_6"/>
    <property type="match status" value="1"/>
</dbReference>
<dbReference type="OrthoDB" id="9785847at2"/>
<comment type="caution">
    <text evidence="2">The sequence shown here is derived from an EMBL/GenBank/DDBJ whole genome shotgun (WGS) entry which is preliminary data.</text>
</comment>
<dbReference type="RefSeq" id="WP_136596787.1">
    <property type="nucleotide sequence ID" value="NZ_STGV01000001.1"/>
</dbReference>
<evidence type="ECO:0000313" key="3">
    <source>
        <dbReference type="Proteomes" id="UP000308828"/>
    </source>
</evidence>
<dbReference type="AlphaFoldDB" id="A0A4S8P4E9"/>
<dbReference type="InterPro" id="IPR000073">
    <property type="entry name" value="AB_hydrolase_1"/>
</dbReference>
<dbReference type="EMBL" id="STGV01000001">
    <property type="protein sequence ID" value="THV24940.1"/>
    <property type="molecule type" value="Genomic_DNA"/>
</dbReference>
<dbReference type="SUPFAM" id="SSF53474">
    <property type="entry name" value="alpha/beta-Hydrolases"/>
    <property type="match status" value="1"/>
</dbReference>
<reference evidence="2 3" key="1">
    <citation type="submission" date="2019-04" db="EMBL/GenBank/DDBJ databases">
        <title>Genome sequence of strain shin9-1.</title>
        <authorList>
            <person name="Gao J."/>
            <person name="Sun J."/>
        </authorList>
    </citation>
    <scope>NUCLEOTIDE SEQUENCE [LARGE SCALE GENOMIC DNA]</scope>
    <source>
        <strain evidence="3">shin9-1</strain>
    </source>
</reference>